<feature type="region of interest" description="Disordered" evidence="1">
    <location>
        <begin position="274"/>
        <end position="338"/>
    </location>
</feature>
<reference evidence="2 3" key="1">
    <citation type="journal article" date="2014" name="Mol. Plant">
        <title>Chromosome Scale Genome Assembly and Transcriptome Profiling of Nannochloropsis gaditana in Nitrogen Depletion.</title>
        <authorList>
            <person name="Corteggiani Carpinelli E."/>
            <person name="Telatin A."/>
            <person name="Vitulo N."/>
            <person name="Forcato C."/>
            <person name="D'Angelo M."/>
            <person name="Schiavon R."/>
            <person name="Vezzi A."/>
            <person name="Giacometti G.M."/>
            <person name="Morosinotto T."/>
            <person name="Valle G."/>
        </authorList>
    </citation>
    <scope>NUCLEOTIDE SEQUENCE [LARGE SCALE GENOMIC DNA]</scope>
    <source>
        <strain evidence="2 3">B-31</strain>
    </source>
</reference>
<dbReference type="Proteomes" id="UP000019335">
    <property type="component" value="Chromosome 1"/>
</dbReference>
<name>W7UBP2_9STRA</name>
<accession>W7UBP2</accession>
<sequence>MDEPSIPTSSVNHDGFSSRAAKAQVSRSQDCFAEGSQEEESCSGIRSHPCSRPAEQIDASAPLSSSTMKSERVRYSAPQLWHRSSRHRTPPSAGSASSARRLEELKPEEQVLRLRASEISALAGLHPFKDVLELLDRHIYQDLPHLQAEDCASCGLVLMTKEEEFEELVGLAGPEAALLRQVHSNSFSAAVQTTQDVDRRRSDITDVLERVAARGRVGAEEVTLLRNHMTYSLATEYGKRHEDAGIKQYEATHGVQVHSQNDTLLAWTFPRDPTAVSWDKPPPLQVTPLRPEAMARARGAPGESEGEMPGNGEAGGSDGAARVSPGQESPLGTDGCAPLGVPNGRLEALVSVPGVCQGRARSLRGPDAWFRVCGVMDGLTEALDASDDDPAAWRLRTTVVEVKHRVAPANVQDPPPFHDTLQLLTYMLMLDGARGGGGSTWGDLVQVARGQWSGRGGSQSCGPRTDDEEATVTATTRITLKGGQLEHGKLYFAHVVPRLYAYSDLVYALRNDADARRAFLLSDEDAKWDLVYRRLPFLPAFRPQFNYDPKKISNNSIPAKSDIKRRVQTTKGNGNTATTTASRPDNSSSLLRATEPEGRGHAQCRQETQAIADDIVSWSFYRQSYRAADSKASELGDLSKDGKIQPKLEHFHRKQYPKVVQVTEHRIYAKVHACKQKKYNSVCESLDGKVLTSWAVWAETG</sequence>
<organism evidence="2 3">
    <name type="scientific">Nannochloropsis gaditana</name>
    <dbReference type="NCBI Taxonomy" id="72520"/>
    <lineage>
        <taxon>Eukaryota</taxon>
        <taxon>Sar</taxon>
        <taxon>Stramenopiles</taxon>
        <taxon>Ochrophyta</taxon>
        <taxon>Eustigmatophyceae</taxon>
        <taxon>Eustigmatales</taxon>
        <taxon>Monodopsidaceae</taxon>
        <taxon>Nannochloropsis</taxon>
    </lineage>
</organism>
<feature type="region of interest" description="Disordered" evidence="1">
    <location>
        <begin position="552"/>
        <end position="604"/>
    </location>
</feature>
<feature type="compositionally biased region" description="Polar residues" evidence="1">
    <location>
        <begin position="582"/>
        <end position="591"/>
    </location>
</feature>
<feature type="region of interest" description="Disordered" evidence="1">
    <location>
        <begin position="1"/>
        <end position="104"/>
    </location>
</feature>
<dbReference type="OrthoDB" id="161325at2759"/>
<evidence type="ECO:0000313" key="3">
    <source>
        <dbReference type="Proteomes" id="UP000019335"/>
    </source>
</evidence>
<dbReference type="EMBL" id="AZIL01000037">
    <property type="protein sequence ID" value="EWM30404.1"/>
    <property type="molecule type" value="Genomic_DNA"/>
</dbReference>
<gene>
    <name evidence="2" type="ORF">Naga_100026g12</name>
</gene>
<protein>
    <submittedName>
        <fullName evidence="2">Uncharacterized protein</fullName>
    </submittedName>
</protein>
<evidence type="ECO:0000313" key="2">
    <source>
        <dbReference type="EMBL" id="EWM30404.1"/>
    </source>
</evidence>
<feature type="compositionally biased region" description="Polar residues" evidence="1">
    <location>
        <begin position="1"/>
        <end position="12"/>
    </location>
</feature>
<proteinExistence type="predicted"/>
<evidence type="ECO:0000256" key="1">
    <source>
        <dbReference type="SAM" id="MobiDB-lite"/>
    </source>
</evidence>
<keyword evidence="3" id="KW-1185">Reference proteome</keyword>
<feature type="compositionally biased region" description="Low complexity" evidence="1">
    <location>
        <begin position="569"/>
        <end position="581"/>
    </location>
</feature>
<comment type="caution">
    <text evidence="2">The sequence shown here is derived from an EMBL/GenBank/DDBJ whole genome shotgun (WGS) entry which is preliminary data.</text>
</comment>
<dbReference type="AlphaFoldDB" id="W7UBP2"/>